<organism evidence="1 2">
    <name type="scientific">Aeromonas schubertii</name>
    <dbReference type="NCBI Taxonomy" id="652"/>
    <lineage>
        <taxon>Bacteria</taxon>
        <taxon>Pseudomonadati</taxon>
        <taxon>Pseudomonadota</taxon>
        <taxon>Gammaproteobacteria</taxon>
        <taxon>Aeromonadales</taxon>
        <taxon>Aeromonadaceae</taxon>
        <taxon>Aeromonas</taxon>
    </lineage>
</organism>
<proteinExistence type="predicted"/>
<accession>A0A0S2SG33</accession>
<dbReference type="AlphaFoldDB" id="A0A0S2SG33"/>
<dbReference type="EMBL" id="CP013067">
    <property type="protein sequence ID" value="ALP40689.1"/>
    <property type="molecule type" value="Genomic_DNA"/>
</dbReference>
<sequence length="202" mass="22638">MNAVRETTMSGASHLTPDELAMLLEGFEAPRTEVGSLLHGQLPPALLSLLQRSRRLTLEAEVADHRLRFPLSLEAHSEGELTPTLAAPAIEELGGDHPRPWRSQQKAILKAGPWRWAVYELSEQGLQVDVTHFTPKTGETFSATLELEGMDPLPLEGVWIRPTTEPGHWALHFALDPDKRQRLQGWLFRHHQRVFPGSGDNE</sequence>
<protein>
    <recommendedName>
        <fullName evidence="3">PilZ domain-containing protein</fullName>
    </recommendedName>
</protein>
<reference evidence="2" key="1">
    <citation type="submission" date="2015-10" db="EMBL/GenBank/DDBJ databases">
        <title>Complete Genome Sequence of Aeromonas schubertii strain WL1483.</title>
        <authorList>
            <person name="Liu L."/>
        </authorList>
    </citation>
    <scope>NUCLEOTIDE SEQUENCE [LARGE SCALE GENOMIC DNA]</scope>
    <source>
        <strain evidence="2">WL1483</strain>
    </source>
</reference>
<gene>
    <name evidence="1" type="ORF">WL1483_1270</name>
</gene>
<evidence type="ECO:0000313" key="2">
    <source>
        <dbReference type="Proteomes" id="UP000058114"/>
    </source>
</evidence>
<reference evidence="1 2" key="2">
    <citation type="journal article" date="2016" name="Genome Announc.">
        <title>Complete Genome Sequence of the Highly Virulent Aeromonas schubertii Strain WL1483, Isolated from Diseased Snakehead Fish (Channa argus) in China.</title>
        <authorList>
            <person name="Liu L."/>
            <person name="Li N."/>
            <person name="Zhang D."/>
            <person name="Fu X."/>
            <person name="Shi C."/>
            <person name="Lin Q."/>
            <person name="Hao G."/>
        </authorList>
    </citation>
    <scope>NUCLEOTIDE SEQUENCE [LARGE SCALE GENOMIC DNA]</scope>
    <source>
        <strain evidence="1 2">WL1483</strain>
    </source>
</reference>
<name>A0A0S2SG33_9GAMM</name>
<dbReference type="KEGG" id="asr:WL1483_1270"/>
<evidence type="ECO:0008006" key="3">
    <source>
        <dbReference type="Google" id="ProtNLM"/>
    </source>
</evidence>
<evidence type="ECO:0000313" key="1">
    <source>
        <dbReference type="EMBL" id="ALP40689.1"/>
    </source>
</evidence>
<dbReference type="Proteomes" id="UP000058114">
    <property type="component" value="Chromosome"/>
</dbReference>
<dbReference type="PATRIC" id="fig|652.5.peg.744"/>